<reference evidence="4" key="1">
    <citation type="journal article" date="2022" name="ISME J.">
        <title>Identification of active gaseous-alkane degraders at natural gas seeps.</title>
        <authorList>
            <person name="Farhan Ul Haque M."/>
            <person name="Hernandez M."/>
            <person name="Crombie A.T."/>
            <person name="Murrell J.C."/>
        </authorList>
    </citation>
    <scope>NUCLEOTIDE SEQUENCE</scope>
    <source>
        <strain evidence="4">ANDR5</strain>
    </source>
</reference>
<dbReference type="PANTHER" id="PTHR33498">
    <property type="entry name" value="TRANSPOSASE FOR INSERTION SEQUENCE ELEMENT IS1557"/>
    <property type="match status" value="1"/>
</dbReference>
<evidence type="ECO:0000313" key="5">
    <source>
        <dbReference type="Proteomes" id="UP001139068"/>
    </source>
</evidence>
<dbReference type="Pfam" id="PF14690">
    <property type="entry name" value="Zn_ribbon_ISL3"/>
    <property type="match status" value="1"/>
</dbReference>
<accession>A0ABS9YRB7</accession>
<feature type="domain" description="Transposase IS204/IS1001/IS1096/IS1165 DDE" evidence="1">
    <location>
        <begin position="155"/>
        <end position="385"/>
    </location>
</feature>
<gene>
    <name evidence="4" type="ORF">K9U37_01570</name>
</gene>
<evidence type="ECO:0000259" key="1">
    <source>
        <dbReference type="Pfam" id="PF01610"/>
    </source>
</evidence>
<dbReference type="InterPro" id="IPR029261">
    <property type="entry name" value="Transposase_Znf"/>
</dbReference>
<sequence length="386" mass="43382">MRASTLLNSLFHLPGVRVGKAAVVDGELQVTVSLRRRRLCCPQCSFTTRHRYDTREVDSSWRHLDMGGRVCRIVLRRRRLRCCEHGVLAEAVPFARPDSRHTRDFEDLVAWLVTKTDKTTVSTFARIAWRTVGAICERVAADVLDPDRLCGLVDIGVDEISWRKHHRYLTLVSDHDSGTIVWGKPGKDTDTLGAFFDELPDGGASLEAVSMDMGPAYAKAVRERAPAAVICFDPFHVVKVVTDALEAVRRQVWQAACALPDQQIAKTFKGARWALLKNPADLTDMQAQTLREMKRSGGMLWRAYQLKEALREVFAGDLDADTVGELLDRWCARAQRSRIPEFVKAARTIRKHRAGIDAAIDRGLSNGRHEGLNTKVRLLIRRSYGS</sequence>
<dbReference type="NCBIfam" id="NF033550">
    <property type="entry name" value="transpos_ISL3"/>
    <property type="match status" value="1"/>
</dbReference>
<dbReference type="InterPro" id="IPR047951">
    <property type="entry name" value="Transpos_ISL3"/>
</dbReference>
<dbReference type="Pfam" id="PF13542">
    <property type="entry name" value="HTH_Tnp_ISL3"/>
    <property type="match status" value="1"/>
</dbReference>
<proteinExistence type="predicted"/>
<dbReference type="Proteomes" id="UP001139068">
    <property type="component" value="Unassembled WGS sequence"/>
</dbReference>
<evidence type="ECO:0000259" key="3">
    <source>
        <dbReference type="Pfam" id="PF14690"/>
    </source>
</evidence>
<comment type="caution">
    <text evidence="4">The sequence shown here is derived from an EMBL/GenBank/DDBJ whole genome shotgun (WGS) entry which is preliminary data.</text>
</comment>
<evidence type="ECO:0000259" key="2">
    <source>
        <dbReference type="Pfam" id="PF13542"/>
    </source>
</evidence>
<dbReference type="InterPro" id="IPR002560">
    <property type="entry name" value="Transposase_DDE"/>
</dbReference>
<dbReference type="PANTHER" id="PTHR33498:SF1">
    <property type="entry name" value="TRANSPOSASE FOR INSERTION SEQUENCE ELEMENT IS1557"/>
    <property type="match status" value="1"/>
</dbReference>
<protein>
    <submittedName>
        <fullName evidence="4">ISL3 family transposase</fullName>
    </submittedName>
</protein>
<dbReference type="EMBL" id="JAIVFL010000001">
    <property type="protein sequence ID" value="MCI4673718.1"/>
    <property type="molecule type" value="Genomic_DNA"/>
</dbReference>
<keyword evidence="5" id="KW-1185">Reference proteome</keyword>
<feature type="domain" description="Transposase IS204/IS1001/IS1096/IS1165 zinc-finger" evidence="3">
    <location>
        <begin position="40"/>
        <end position="85"/>
    </location>
</feature>
<organism evidence="4 5">
    <name type="scientific">Candidatus Mycolicibacterium alkanivorans</name>
    <dbReference type="NCBI Taxonomy" id="2954114"/>
    <lineage>
        <taxon>Bacteria</taxon>
        <taxon>Bacillati</taxon>
        <taxon>Actinomycetota</taxon>
        <taxon>Actinomycetes</taxon>
        <taxon>Mycobacteriales</taxon>
        <taxon>Mycobacteriaceae</taxon>
        <taxon>Mycolicibacterium</taxon>
    </lineage>
</organism>
<feature type="domain" description="Transposase IS204/IS1001/IS1096/IS1165 helix-turn-helix" evidence="2">
    <location>
        <begin position="90"/>
        <end position="139"/>
    </location>
</feature>
<dbReference type="InterPro" id="IPR032877">
    <property type="entry name" value="Transposase_HTH"/>
</dbReference>
<dbReference type="RefSeq" id="WP_243070227.1">
    <property type="nucleotide sequence ID" value="NZ_JAIVFL010000001.1"/>
</dbReference>
<name>A0ABS9YRB7_9MYCO</name>
<evidence type="ECO:0000313" key="4">
    <source>
        <dbReference type="EMBL" id="MCI4673718.1"/>
    </source>
</evidence>
<dbReference type="Pfam" id="PF01610">
    <property type="entry name" value="DDE_Tnp_ISL3"/>
    <property type="match status" value="1"/>
</dbReference>